<dbReference type="EMBL" id="JAATVY010000042">
    <property type="protein sequence ID" value="NJC74002.1"/>
    <property type="molecule type" value="Genomic_DNA"/>
</dbReference>
<comment type="catalytic activity">
    <reaction evidence="4 5 6">
        <text>an acyl phosphate + H2O = a carboxylate + phosphate + H(+)</text>
        <dbReference type="Rhea" id="RHEA:14965"/>
        <dbReference type="ChEBI" id="CHEBI:15377"/>
        <dbReference type="ChEBI" id="CHEBI:15378"/>
        <dbReference type="ChEBI" id="CHEBI:29067"/>
        <dbReference type="ChEBI" id="CHEBI:43474"/>
        <dbReference type="ChEBI" id="CHEBI:59918"/>
        <dbReference type="EC" id="3.6.1.7"/>
    </reaction>
</comment>
<evidence type="ECO:0000256" key="5">
    <source>
        <dbReference type="PROSITE-ProRule" id="PRU00520"/>
    </source>
</evidence>
<feature type="active site" evidence="5">
    <location>
        <position position="18"/>
    </location>
</feature>
<evidence type="ECO:0000256" key="1">
    <source>
        <dbReference type="ARBA" id="ARBA00005614"/>
    </source>
</evidence>
<reference evidence="9 10" key="1">
    <citation type="submission" date="2020-03" db="EMBL/GenBank/DDBJ databases">
        <title>WGS of the type strain of Planosporangium spp.</title>
        <authorList>
            <person name="Thawai C."/>
        </authorList>
    </citation>
    <scope>NUCLEOTIDE SEQUENCE [LARGE SCALE GENOMIC DNA]</scope>
    <source>
        <strain evidence="9 10">TBRC 5610</strain>
    </source>
</reference>
<sequence length="93" mass="10142">MVRRRVVVSGTVQGVFFRDTCRRVAQAHGVAGWVRNLPDGRVEAVFEGAAGPVERLVEWARHGPPQARVTHVDVVDEAPEGLSGFDVRKAPTV</sequence>
<dbReference type="InterPro" id="IPR020456">
    <property type="entry name" value="Acylphosphatase"/>
</dbReference>
<evidence type="ECO:0000313" key="10">
    <source>
        <dbReference type="Proteomes" id="UP000722989"/>
    </source>
</evidence>
<evidence type="ECO:0000259" key="8">
    <source>
        <dbReference type="PROSITE" id="PS51160"/>
    </source>
</evidence>
<feature type="domain" description="Acylphosphatase-like" evidence="8">
    <location>
        <begin position="3"/>
        <end position="89"/>
    </location>
</feature>
<gene>
    <name evidence="9" type="ORF">HC031_30450</name>
</gene>
<keyword evidence="5 6" id="KW-0378">Hydrolase</keyword>
<evidence type="ECO:0000313" key="9">
    <source>
        <dbReference type="EMBL" id="NJC74002.1"/>
    </source>
</evidence>
<dbReference type="PANTHER" id="PTHR47268">
    <property type="entry name" value="ACYLPHOSPHATASE"/>
    <property type="match status" value="1"/>
</dbReference>
<dbReference type="Gene3D" id="3.30.70.100">
    <property type="match status" value="1"/>
</dbReference>
<comment type="similarity">
    <text evidence="1 7">Belongs to the acylphosphatase family.</text>
</comment>
<dbReference type="SUPFAM" id="SSF54975">
    <property type="entry name" value="Acylphosphatase/BLUF domain-like"/>
    <property type="match status" value="1"/>
</dbReference>
<name>A0ABX0Y7B2_9ACTN</name>
<evidence type="ECO:0000256" key="2">
    <source>
        <dbReference type="ARBA" id="ARBA00012150"/>
    </source>
</evidence>
<dbReference type="InterPro" id="IPR017968">
    <property type="entry name" value="Acylphosphatase_CS"/>
</dbReference>
<feature type="active site" evidence="5">
    <location>
        <position position="36"/>
    </location>
</feature>
<dbReference type="PROSITE" id="PS51160">
    <property type="entry name" value="ACYLPHOSPHATASE_3"/>
    <property type="match status" value="1"/>
</dbReference>
<dbReference type="PROSITE" id="PS00151">
    <property type="entry name" value="ACYLPHOSPHATASE_2"/>
    <property type="match status" value="1"/>
</dbReference>
<accession>A0ABX0Y7B2</accession>
<dbReference type="Proteomes" id="UP000722989">
    <property type="component" value="Unassembled WGS sequence"/>
</dbReference>
<dbReference type="PROSITE" id="PS00150">
    <property type="entry name" value="ACYLPHOSPHATASE_1"/>
    <property type="match status" value="1"/>
</dbReference>
<evidence type="ECO:0000256" key="6">
    <source>
        <dbReference type="RuleBase" id="RU000553"/>
    </source>
</evidence>
<evidence type="ECO:0000256" key="7">
    <source>
        <dbReference type="RuleBase" id="RU004168"/>
    </source>
</evidence>
<dbReference type="Pfam" id="PF00708">
    <property type="entry name" value="Acylphosphatase"/>
    <property type="match status" value="1"/>
</dbReference>
<dbReference type="RefSeq" id="WP_167928907.1">
    <property type="nucleotide sequence ID" value="NZ_JAATVY010000042.1"/>
</dbReference>
<dbReference type="EC" id="3.6.1.7" evidence="2 5"/>
<dbReference type="PANTHER" id="PTHR47268:SF4">
    <property type="entry name" value="ACYLPHOSPHATASE"/>
    <property type="match status" value="1"/>
</dbReference>
<dbReference type="InterPro" id="IPR001792">
    <property type="entry name" value="Acylphosphatase-like_dom"/>
</dbReference>
<organism evidence="9 10">
    <name type="scientific">Planosporangium thailandense</name>
    <dbReference type="NCBI Taxonomy" id="765197"/>
    <lineage>
        <taxon>Bacteria</taxon>
        <taxon>Bacillati</taxon>
        <taxon>Actinomycetota</taxon>
        <taxon>Actinomycetes</taxon>
        <taxon>Micromonosporales</taxon>
        <taxon>Micromonosporaceae</taxon>
        <taxon>Planosporangium</taxon>
    </lineage>
</organism>
<evidence type="ECO:0000256" key="4">
    <source>
        <dbReference type="ARBA" id="ARBA00047645"/>
    </source>
</evidence>
<comment type="caution">
    <text evidence="9">The sequence shown here is derived from an EMBL/GenBank/DDBJ whole genome shotgun (WGS) entry which is preliminary data.</text>
</comment>
<evidence type="ECO:0000256" key="3">
    <source>
        <dbReference type="ARBA" id="ARBA00015991"/>
    </source>
</evidence>
<dbReference type="InterPro" id="IPR036046">
    <property type="entry name" value="Acylphosphatase-like_dom_sf"/>
</dbReference>
<protein>
    <recommendedName>
        <fullName evidence="3 5">Acylphosphatase</fullName>
        <ecNumber evidence="2 5">3.6.1.7</ecNumber>
    </recommendedName>
</protein>
<proteinExistence type="inferred from homology"/>
<keyword evidence="10" id="KW-1185">Reference proteome</keyword>